<dbReference type="AlphaFoldDB" id="L8PPJ9"/>
<sequence>MPVPQAGDMSDYAGPSIVVSPVSLGDPPFRVVQIRGETVGVAHDMLDVIRLAHHAGLKHVDLDDPEVVRWVGGGKYKWAP</sequence>
<evidence type="ECO:0000313" key="2">
    <source>
        <dbReference type="Proteomes" id="UP000011205"/>
    </source>
</evidence>
<protein>
    <submittedName>
        <fullName evidence="1">Uncharacterized protein</fullName>
    </submittedName>
</protein>
<proteinExistence type="predicted"/>
<organism evidence="1 2">
    <name type="scientific">Streptomyces viridochromogenes Tue57</name>
    <dbReference type="NCBI Taxonomy" id="1160705"/>
    <lineage>
        <taxon>Bacteria</taxon>
        <taxon>Bacillati</taxon>
        <taxon>Actinomycetota</taxon>
        <taxon>Actinomycetes</taxon>
        <taxon>Kitasatosporales</taxon>
        <taxon>Streptomycetaceae</taxon>
        <taxon>Streptomyces</taxon>
    </lineage>
</organism>
<gene>
    <name evidence="1" type="ORF">STVIR_1007</name>
</gene>
<accession>L8PPJ9</accession>
<dbReference type="EMBL" id="AMLP01000040">
    <property type="protein sequence ID" value="ELS58009.1"/>
    <property type="molecule type" value="Genomic_DNA"/>
</dbReference>
<evidence type="ECO:0000313" key="1">
    <source>
        <dbReference type="EMBL" id="ELS58009.1"/>
    </source>
</evidence>
<dbReference type="Proteomes" id="UP000011205">
    <property type="component" value="Unassembled WGS sequence"/>
</dbReference>
<reference evidence="1 2" key="1">
    <citation type="journal article" date="2013" name="Genome Announc.">
        <title>Draft Genome Sequence of Streptomyces viridochromogenes Strain Tu57, Producer of Avilamycin.</title>
        <authorList>
            <person name="Gruning B.A."/>
            <person name="Erxleben A."/>
            <person name="Hahnlein A."/>
            <person name="Gunther S."/>
        </authorList>
    </citation>
    <scope>NUCLEOTIDE SEQUENCE [LARGE SCALE GENOMIC DNA]</scope>
    <source>
        <strain evidence="1 2">Tue57</strain>
    </source>
</reference>
<comment type="caution">
    <text evidence="1">The sequence shown here is derived from an EMBL/GenBank/DDBJ whole genome shotgun (WGS) entry which is preliminary data.</text>
</comment>
<dbReference type="PATRIC" id="fig|1160705.3.peg.1004"/>
<name>L8PPJ9_STRVR</name>